<reference evidence="3" key="2">
    <citation type="journal article" date="2020" name="mSystems">
        <title>Genome- and Community-Level Interaction Insights into Carbon Utilization and Element Cycling Functions of Hydrothermarchaeota in Hydrothermal Sediment.</title>
        <authorList>
            <person name="Zhou Z."/>
            <person name="Liu Y."/>
            <person name="Xu W."/>
            <person name="Pan J."/>
            <person name="Luo Z.H."/>
            <person name="Li M."/>
        </authorList>
    </citation>
    <scope>NUCLEOTIDE SEQUENCE [LARGE SCALE GENOMIC DNA]</scope>
    <source>
        <strain evidence="3">HyVt-389</strain>
    </source>
</reference>
<dbReference type="EMBL" id="DRIH01000026">
    <property type="protein sequence ID" value="HEC67370.1"/>
    <property type="molecule type" value="Genomic_DNA"/>
</dbReference>
<reference evidence="2 4" key="1">
    <citation type="submission" date="2015-10" db="EMBL/GenBank/DDBJ databases">
        <title>Candidatus Desulfofervidus auxilii, a hydrogenotrophic sulfate-reducing bacterium involved in the thermophilic anaerobic oxidation of methane.</title>
        <authorList>
            <person name="Krukenberg V."/>
            <person name="Richter M."/>
            <person name="Wegener G."/>
        </authorList>
    </citation>
    <scope>NUCLEOTIDE SEQUENCE [LARGE SCALE GENOMIC DNA]</scope>
    <source>
        <strain evidence="2 4">HS1</strain>
    </source>
</reference>
<name>A0A7C1ZE07_DESA2</name>
<organism evidence="3">
    <name type="scientific">Desulfofervidus auxilii</name>
    <dbReference type="NCBI Taxonomy" id="1621989"/>
    <lineage>
        <taxon>Bacteria</taxon>
        <taxon>Pseudomonadati</taxon>
        <taxon>Thermodesulfobacteriota</taxon>
        <taxon>Candidatus Desulfofervidia</taxon>
        <taxon>Candidatus Desulfofervidales</taxon>
        <taxon>Candidatus Desulfofervidaceae</taxon>
        <taxon>Candidatus Desulfofervidus</taxon>
    </lineage>
</organism>
<dbReference type="SUPFAM" id="SSF81301">
    <property type="entry name" value="Nucleotidyltransferase"/>
    <property type="match status" value="1"/>
</dbReference>
<dbReference type="Pfam" id="PF18765">
    <property type="entry name" value="Polbeta"/>
    <property type="match status" value="1"/>
</dbReference>
<keyword evidence="4" id="KW-1185">Reference proteome</keyword>
<dbReference type="InterPro" id="IPR041633">
    <property type="entry name" value="Polbeta"/>
</dbReference>
<dbReference type="InterPro" id="IPR043519">
    <property type="entry name" value="NT_sf"/>
</dbReference>
<evidence type="ECO:0000313" key="3">
    <source>
        <dbReference type="EMBL" id="HEC67370.1"/>
    </source>
</evidence>
<dbReference type="Proteomes" id="UP000885738">
    <property type="component" value="Unassembled WGS sequence"/>
</dbReference>
<dbReference type="AlphaFoldDB" id="A0A7C1ZE07"/>
<feature type="domain" description="Polymerase beta nucleotidyltransferase" evidence="1">
    <location>
        <begin position="7"/>
        <end position="92"/>
    </location>
</feature>
<dbReference type="Proteomes" id="UP000070560">
    <property type="component" value="Chromosome"/>
</dbReference>
<dbReference type="EMBL" id="CP013015">
    <property type="protein sequence ID" value="AMM40044.1"/>
    <property type="molecule type" value="Genomic_DNA"/>
</dbReference>
<dbReference type="CDD" id="cd05403">
    <property type="entry name" value="NT_KNTase_like"/>
    <property type="match status" value="1"/>
</dbReference>
<evidence type="ECO:0000313" key="4">
    <source>
        <dbReference type="Proteomes" id="UP000070560"/>
    </source>
</evidence>
<evidence type="ECO:0000259" key="1">
    <source>
        <dbReference type="Pfam" id="PF18765"/>
    </source>
</evidence>
<gene>
    <name evidence="3" type="ORF">ENI35_00920</name>
    <name evidence="2" type="ORF">HS1_000238</name>
</gene>
<accession>A0A7C1ZE07</accession>
<protein>
    <submittedName>
        <fullName evidence="2">DNA polymerase III subunit beta</fullName>
    </submittedName>
    <submittedName>
        <fullName evidence="3">Nucleotidyltransferase domain-containing protein</fullName>
    </submittedName>
</protein>
<dbReference type="KEGG" id="daw:HS1_000238"/>
<proteinExistence type="predicted"/>
<dbReference type="PANTHER" id="PTHR43449:SF1">
    <property type="entry name" value="POLYMERASE BETA NUCLEOTIDYLTRANSFERASE DOMAIN-CONTAINING PROTEIN"/>
    <property type="match status" value="1"/>
</dbReference>
<evidence type="ECO:0000313" key="2">
    <source>
        <dbReference type="EMBL" id="AMM40044.1"/>
    </source>
</evidence>
<dbReference type="Gene3D" id="3.30.460.10">
    <property type="entry name" value="Beta Polymerase, domain 2"/>
    <property type="match status" value="1"/>
</dbReference>
<sequence length="96" mass="11182">MKDSIEKLKEVFLNFLKDEDVKIILFGSRARGDFVNTSDVDVGIITGKRFNKKKLILLREYIEELNIPYKVEIVDFSAVSEEFKKIALKEAIVWKD</sequence>
<dbReference type="OrthoDB" id="9803128at2"/>
<dbReference type="PANTHER" id="PTHR43449">
    <property type="entry name" value="NUCLEOTIDYLTRANSFERASE"/>
    <property type="match status" value="1"/>
</dbReference>